<dbReference type="Pfam" id="PF01040">
    <property type="entry name" value="UbiA"/>
    <property type="match status" value="1"/>
</dbReference>
<dbReference type="GO" id="GO:0008495">
    <property type="term" value="F:protoheme IX farnesyltransferase activity"/>
    <property type="evidence" value="ECO:0007669"/>
    <property type="project" value="UniProtKB-UniRule"/>
</dbReference>
<comment type="caution">
    <text evidence="12">The sequence shown here is derived from an EMBL/GenBank/DDBJ whole genome shotgun (WGS) entry which is preliminary data.</text>
</comment>
<comment type="pathway">
    <text evidence="2 10">Porphyrin-containing compound metabolism; heme O biosynthesis; heme O from protoheme: step 1/1.</text>
</comment>
<comment type="function">
    <text evidence="10">Converts heme B (protoheme IX) to heme O by substitution of the vinyl group on carbon 2 of heme B porphyrin ring with a hydroxyethyl farnesyl side group.</text>
</comment>
<evidence type="ECO:0000256" key="5">
    <source>
        <dbReference type="ARBA" id="ARBA00022692"/>
    </source>
</evidence>
<dbReference type="EMBL" id="BOQE01000001">
    <property type="protein sequence ID" value="GIM46686.1"/>
    <property type="molecule type" value="Genomic_DNA"/>
</dbReference>
<dbReference type="RefSeq" id="WP_282199750.1">
    <property type="nucleotide sequence ID" value="NZ_BOQE01000001.1"/>
</dbReference>
<comment type="miscellaneous">
    <text evidence="10">Carbon 2 of the heme B porphyrin ring is defined according to the Fischer nomenclature.</text>
</comment>
<keyword evidence="8 10" id="KW-0472">Membrane</keyword>
<dbReference type="PROSITE" id="PS00943">
    <property type="entry name" value="UBIA"/>
    <property type="match status" value="1"/>
</dbReference>
<dbReference type="InterPro" id="IPR006369">
    <property type="entry name" value="Protohaem_IX_farnesylTrfase"/>
</dbReference>
<feature type="compositionally biased region" description="Basic and acidic residues" evidence="11">
    <location>
        <begin position="1"/>
        <end position="18"/>
    </location>
</feature>
<evidence type="ECO:0000256" key="3">
    <source>
        <dbReference type="ARBA" id="ARBA00022475"/>
    </source>
</evidence>
<feature type="transmembrane region" description="Helical" evidence="10">
    <location>
        <begin position="112"/>
        <end position="130"/>
    </location>
</feature>
<dbReference type="NCBIfam" id="NF003349">
    <property type="entry name" value="PRK04375.1-2"/>
    <property type="match status" value="1"/>
</dbReference>
<dbReference type="EC" id="2.5.1.141" evidence="10"/>
<keyword evidence="6 10" id="KW-1133">Transmembrane helix</keyword>
<dbReference type="Proteomes" id="UP001057291">
    <property type="component" value="Unassembled WGS sequence"/>
</dbReference>
<organism evidence="12 13">
    <name type="scientific">Collibacillus ludicampi</name>
    <dbReference type="NCBI Taxonomy" id="2771369"/>
    <lineage>
        <taxon>Bacteria</taxon>
        <taxon>Bacillati</taxon>
        <taxon>Bacillota</taxon>
        <taxon>Bacilli</taxon>
        <taxon>Bacillales</taxon>
        <taxon>Alicyclobacillaceae</taxon>
        <taxon>Collibacillus</taxon>
    </lineage>
</organism>
<evidence type="ECO:0000256" key="2">
    <source>
        <dbReference type="ARBA" id="ARBA00004919"/>
    </source>
</evidence>
<dbReference type="AlphaFoldDB" id="A0AAV4LFS8"/>
<comment type="subcellular location">
    <subcellularLocation>
        <location evidence="1 10">Cell membrane</location>
        <topology evidence="1 10">Multi-pass membrane protein</topology>
    </subcellularLocation>
</comment>
<dbReference type="NCBIfam" id="NF003348">
    <property type="entry name" value="PRK04375.1-1"/>
    <property type="match status" value="1"/>
</dbReference>
<name>A0AAV4LFS8_9BACL</name>
<evidence type="ECO:0000256" key="10">
    <source>
        <dbReference type="HAMAP-Rule" id="MF_00154"/>
    </source>
</evidence>
<dbReference type="PANTHER" id="PTHR43448">
    <property type="entry name" value="PROTOHEME IX FARNESYLTRANSFERASE, MITOCHONDRIAL"/>
    <property type="match status" value="1"/>
</dbReference>
<evidence type="ECO:0000256" key="8">
    <source>
        <dbReference type="ARBA" id="ARBA00023136"/>
    </source>
</evidence>
<evidence type="ECO:0000256" key="9">
    <source>
        <dbReference type="ARBA" id="ARBA00047690"/>
    </source>
</evidence>
<evidence type="ECO:0000256" key="6">
    <source>
        <dbReference type="ARBA" id="ARBA00022989"/>
    </source>
</evidence>
<feature type="transmembrane region" description="Helical" evidence="10">
    <location>
        <begin position="160"/>
        <end position="180"/>
    </location>
</feature>
<dbReference type="GO" id="GO:0005886">
    <property type="term" value="C:plasma membrane"/>
    <property type="evidence" value="ECO:0007669"/>
    <property type="project" value="UniProtKB-SubCell"/>
</dbReference>
<protein>
    <recommendedName>
        <fullName evidence="10">Protoheme IX farnesyltransferase</fullName>
        <ecNumber evidence="10">2.5.1.141</ecNumber>
    </recommendedName>
    <alternativeName>
        <fullName evidence="10">Heme B farnesyltransferase</fullName>
    </alternativeName>
    <alternativeName>
        <fullName evidence="10">Heme O synthase</fullName>
    </alternativeName>
</protein>
<sequence>MERLWPHLESLSGEKDNSNTEVSVKPTTWKDYFHITKIGITLSNLLSTLTGISLASREGWQTGTTVLTLVSTALVIASGCTLNNYIDRDIDSRMARTQKRALPDGRMQPQKVLWIGITLGVLGISLLGLFVNLLSAMLGLLGLFVYVWIYTAWLKRTSTLSTVIGGISGAIPPVMGYSAVSGTLDLTAWILFIFMFLWQPPHFLALAMRRIEEYRAAGIPLLPVVRGFTETKQQMLRYTTAMVLTSFLIFEVHAAGKGYLTIAIGMGILYMAFCVAGFFAKDNIVWAQKMFRYSLLYLIAMFIGMIVSR</sequence>
<evidence type="ECO:0000256" key="11">
    <source>
        <dbReference type="SAM" id="MobiDB-lite"/>
    </source>
</evidence>
<dbReference type="FunFam" id="1.10.357.140:FF:000001">
    <property type="entry name" value="Protoheme IX farnesyltransferase"/>
    <property type="match status" value="1"/>
</dbReference>
<keyword evidence="13" id="KW-1185">Reference proteome</keyword>
<keyword evidence="5 10" id="KW-0812">Transmembrane</keyword>
<proteinExistence type="inferred from homology"/>
<dbReference type="NCBIfam" id="TIGR01473">
    <property type="entry name" value="cyoE_ctaB"/>
    <property type="match status" value="1"/>
</dbReference>
<accession>A0AAV4LFS8</accession>
<keyword evidence="3 10" id="KW-1003">Cell membrane</keyword>
<feature type="transmembrane region" description="Helical" evidence="10">
    <location>
        <begin position="235"/>
        <end position="253"/>
    </location>
</feature>
<keyword evidence="4 10" id="KW-0808">Transferase</keyword>
<reference evidence="12" key="1">
    <citation type="journal article" date="2023" name="Int. J. Syst. Evol. Microbiol.">
        <title>Collibacillus ludicampi gen. nov., sp. nov., a new soil bacterium of the family Alicyclobacillaceae.</title>
        <authorList>
            <person name="Jojima T."/>
            <person name="Ioku Y."/>
            <person name="Fukuta Y."/>
            <person name="Shirasaka N."/>
            <person name="Matsumura Y."/>
            <person name="Mori M."/>
        </authorList>
    </citation>
    <scope>NUCLEOTIDE SEQUENCE</scope>
    <source>
        <strain evidence="12">TP075</strain>
    </source>
</reference>
<feature type="region of interest" description="Disordered" evidence="11">
    <location>
        <begin position="1"/>
        <end position="22"/>
    </location>
</feature>
<evidence type="ECO:0000256" key="7">
    <source>
        <dbReference type="ARBA" id="ARBA00023133"/>
    </source>
</evidence>
<evidence type="ECO:0000256" key="1">
    <source>
        <dbReference type="ARBA" id="ARBA00004651"/>
    </source>
</evidence>
<feature type="transmembrane region" description="Helical" evidence="10">
    <location>
        <begin position="186"/>
        <end position="207"/>
    </location>
</feature>
<dbReference type="InterPro" id="IPR000537">
    <property type="entry name" value="UbiA_prenyltransferase"/>
</dbReference>
<feature type="transmembrane region" description="Helical" evidence="10">
    <location>
        <begin position="66"/>
        <end position="86"/>
    </location>
</feature>
<feature type="transmembrane region" description="Helical" evidence="10">
    <location>
        <begin position="259"/>
        <end position="279"/>
    </location>
</feature>
<dbReference type="InterPro" id="IPR030470">
    <property type="entry name" value="UbiA_prenylTrfase_CS"/>
</dbReference>
<comment type="subunit">
    <text evidence="10">Interacts with CtaA.</text>
</comment>
<dbReference type="InterPro" id="IPR044878">
    <property type="entry name" value="UbiA_sf"/>
</dbReference>
<comment type="catalytic activity">
    <reaction evidence="9 10">
        <text>heme b + (2E,6E)-farnesyl diphosphate + H2O = Fe(II)-heme o + diphosphate</text>
        <dbReference type="Rhea" id="RHEA:28070"/>
        <dbReference type="ChEBI" id="CHEBI:15377"/>
        <dbReference type="ChEBI" id="CHEBI:33019"/>
        <dbReference type="ChEBI" id="CHEBI:60344"/>
        <dbReference type="ChEBI" id="CHEBI:60530"/>
        <dbReference type="ChEBI" id="CHEBI:175763"/>
        <dbReference type="EC" id="2.5.1.141"/>
    </reaction>
</comment>
<evidence type="ECO:0000313" key="12">
    <source>
        <dbReference type="EMBL" id="GIM46686.1"/>
    </source>
</evidence>
<dbReference type="PANTHER" id="PTHR43448:SF2">
    <property type="entry name" value="PROTOHEME IX FARNESYLTRANSFERASE, MITOCHONDRIAL"/>
    <property type="match status" value="1"/>
</dbReference>
<dbReference type="HAMAP" id="MF_00154">
    <property type="entry name" value="CyoE_CtaB"/>
    <property type="match status" value="1"/>
</dbReference>
<evidence type="ECO:0000313" key="13">
    <source>
        <dbReference type="Proteomes" id="UP001057291"/>
    </source>
</evidence>
<feature type="transmembrane region" description="Helical" evidence="10">
    <location>
        <begin position="136"/>
        <end position="153"/>
    </location>
</feature>
<gene>
    <name evidence="12" type="primary">ctaB2</name>
    <name evidence="10" type="synonym">ctaB</name>
    <name evidence="12" type="ORF">DNHGIG_22350</name>
</gene>
<comment type="similarity">
    <text evidence="10">Belongs to the UbiA prenyltransferase family. Protoheme IX farnesyltransferase subfamily.</text>
</comment>
<dbReference type="GO" id="GO:0048034">
    <property type="term" value="P:heme O biosynthetic process"/>
    <property type="evidence" value="ECO:0007669"/>
    <property type="project" value="UniProtKB-UniRule"/>
</dbReference>
<dbReference type="CDD" id="cd13957">
    <property type="entry name" value="PT_UbiA_Cox10"/>
    <property type="match status" value="1"/>
</dbReference>
<evidence type="ECO:0000256" key="4">
    <source>
        <dbReference type="ARBA" id="ARBA00022679"/>
    </source>
</evidence>
<dbReference type="Gene3D" id="1.10.357.140">
    <property type="entry name" value="UbiA prenyltransferase"/>
    <property type="match status" value="1"/>
</dbReference>
<feature type="transmembrane region" description="Helical" evidence="10">
    <location>
        <begin position="291"/>
        <end position="308"/>
    </location>
</feature>
<keyword evidence="7 10" id="KW-0350">Heme biosynthesis</keyword>